<dbReference type="AlphaFoldDB" id="A0A1G4V4H5"/>
<dbReference type="Gene3D" id="2.70.70.10">
    <property type="entry name" value="Glucose Permease (Domain IIA)"/>
    <property type="match status" value="1"/>
</dbReference>
<evidence type="ECO:0000313" key="3">
    <source>
        <dbReference type="Proteomes" id="UP000182124"/>
    </source>
</evidence>
<sequence length="573" mass="65666">MKLPILLFFLSAFCYSQSQEYPKNYFRSPLDIPLYASGSFGELRGNHFHSGLDLKTQQREGLKVFAVADGYVSRIKISEGGYGKALYITHPNGFTSVYGHLKKFNGAIADFVRKRQYAEKSYEIEIFPLSDELKITKDQIVAFSGNSGSSGGPHLHFEIRDSKTEQIINPMFFGFDIQMPDTKAPVINDLVAYAIGDSSVVNSSQRTIPVNLSLQSDGSYLANKVFAKGNIGFGVNTYDLSDNNFNWNGIYKAETFLNGSRLFKYEFEKFAFDETRYINNFIDYYRYKTIKQSIQKLFFKRNYPFSLVSGNKQSGQISVLPNQTWSYRVEVSDFHGNKRVINVPIHYSDAAATIPKEEKKTPYFVKSGNDNNYTKDNVSVFIPENAFYDDFYMNFEVKENVLYLHDETVPVHKNLTVTFDVSEIPNLNREKTFISRMDGNKPEYFTTYKKGNLFSIRAKDLGKFLLMTDTVAPKIYRPNFSEGSSLDKADSLSIHMRDELSGIKEYNGYLNGKWILMEYDFKTKSLTHYFSEAVYDEGKNELKVVVSDKMGNSTIFETHFFKTKNQSSVEKTN</sequence>
<dbReference type="EMBL" id="FMTY01000001">
    <property type="protein sequence ID" value="SCX00110.1"/>
    <property type="molecule type" value="Genomic_DNA"/>
</dbReference>
<dbReference type="InterPro" id="IPR050570">
    <property type="entry name" value="Cell_wall_metabolism_enzyme"/>
</dbReference>
<dbReference type="SUPFAM" id="SSF51261">
    <property type="entry name" value="Duplicated hybrid motif"/>
    <property type="match status" value="2"/>
</dbReference>
<organism evidence="2 3">
    <name type="scientific">Flavobacterium saliperosum</name>
    <dbReference type="NCBI Taxonomy" id="329186"/>
    <lineage>
        <taxon>Bacteria</taxon>
        <taxon>Pseudomonadati</taxon>
        <taxon>Bacteroidota</taxon>
        <taxon>Flavobacteriia</taxon>
        <taxon>Flavobacteriales</taxon>
        <taxon>Flavobacteriaceae</taxon>
        <taxon>Flavobacterium</taxon>
    </lineage>
</organism>
<dbReference type="PANTHER" id="PTHR21666">
    <property type="entry name" value="PEPTIDASE-RELATED"/>
    <property type="match status" value="1"/>
</dbReference>
<dbReference type="GO" id="GO:0004222">
    <property type="term" value="F:metalloendopeptidase activity"/>
    <property type="evidence" value="ECO:0007669"/>
    <property type="project" value="TreeGrafter"/>
</dbReference>
<proteinExistence type="predicted"/>
<dbReference type="STRING" id="329186.SAMN02927925_00097"/>
<dbReference type="Pfam" id="PF01551">
    <property type="entry name" value="Peptidase_M23"/>
    <property type="match status" value="1"/>
</dbReference>
<dbReference type="InterPro" id="IPR011055">
    <property type="entry name" value="Dup_hybrid_motif"/>
</dbReference>
<evidence type="ECO:0000313" key="2">
    <source>
        <dbReference type="EMBL" id="SCX00110.1"/>
    </source>
</evidence>
<name>A0A1G4V4H5_9FLAO</name>
<evidence type="ECO:0000259" key="1">
    <source>
        <dbReference type="Pfam" id="PF01551"/>
    </source>
</evidence>
<dbReference type="RefSeq" id="WP_023575187.1">
    <property type="nucleotide sequence ID" value="NZ_CBCSBQ010000013.1"/>
</dbReference>
<feature type="domain" description="M23ase beta-sheet core" evidence="1">
    <location>
        <begin position="48"/>
        <end position="116"/>
    </location>
</feature>
<protein>
    <submittedName>
        <fullName evidence="2">Peptidase family M23</fullName>
    </submittedName>
</protein>
<dbReference type="Proteomes" id="UP000182124">
    <property type="component" value="Unassembled WGS sequence"/>
</dbReference>
<dbReference type="PANTHER" id="PTHR21666:SF285">
    <property type="entry name" value="M23 FAMILY METALLOPEPTIDASE"/>
    <property type="match status" value="1"/>
</dbReference>
<dbReference type="eggNOG" id="COG0739">
    <property type="taxonomic scope" value="Bacteria"/>
</dbReference>
<dbReference type="InterPro" id="IPR016047">
    <property type="entry name" value="M23ase_b-sheet_dom"/>
</dbReference>
<reference evidence="2 3" key="1">
    <citation type="submission" date="2016-10" db="EMBL/GenBank/DDBJ databases">
        <authorList>
            <person name="de Groot N.N."/>
        </authorList>
    </citation>
    <scope>NUCLEOTIDE SEQUENCE [LARGE SCALE GENOMIC DNA]</scope>
    <source>
        <strain evidence="2 3">CGMCC 1.3801</strain>
    </source>
</reference>
<accession>A0A1G4V4H5</accession>
<gene>
    <name evidence="2" type="ORF">SAMN02927925_00097</name>
</gene>
<dbReference type="CDD" id="cd12797">
    <property type="entry name" value="M23_peptidase"/>
    <property type="match status" value="1"/>
</dbReference>